<evidence type="ECO:0000313" key="3">
    <source>
        <dbReference type="Proteomes" id="UP000187203"/>
    </source>
</evidence>
<dbReference type="Proteomes" id="UP000187203">
    <property type="component" value="Unassembled WGS sequence"/>
</dbReference>
<keyword evidence="3" id="KW-1185">Reference proteome</keyword>
<sequence>MLRRIIVLGGKKGLKPTERVRRRLSTVTKADSGGSKLEFESSFEGEEESVEEEEGVD</sequence>
<dbReference type="AlphaFoldDB" id="A0A1R3HJ08"/>
<reference evidence="3" key="1">
    <citation type="submission" date="2013-09" db="EMBL/GenBank/DDBJ databases">
        <title>Corchorus olitorius genome sequencing.</title>
        <authorList>
            <person name="Alam M."/>
            <person name="Haque M.S."/>
            <person name="Islam M.S."/>
            <person name="Emdad E.M."/>
            <person name="Islam M.M."/>
            <person name="Ahmed B."/>
            <person name="Halim A."/>
            <person name="Hossen Q.M.M."/>
            <person name="Hossain M.Z."/>
            <person name="Ahmed R."/>
            <person name="Khan M.M."/>
            <person name="Islam R."/>
            <person name="Rashid M.M."/>
            <person name="Khan S.A."/>
            <person name="Rahman M.S."/>
            <person name="Alam M."/>
            <person name="Yahiya A.S."/>
            <person name="Khan M.S."/>
            <person name="Azam M.S."/>
            <person name="Haque T."/>
            <person name="Lashkar M.Z.H."/>
            <person name="Akhand A.I."/>
            <person name="Morshed G."/>
            <person name="Roy S."/>
            <person name="Uddin K.S."/>
            <person name="Rabeya T."/>
            <person name="Hossain A.S."/>
            <person name="Chowdhury A."/>
            <person name="Snigdha A.R."/>
            <person name="Mortoza M.S."/>
            <person name="Matin S.A."/>
            <person name="Hoque S.M.E."/>
            <person name="Islam M.K."/>
            <person name="Roy D.K."/>
            <person name="Haider R."/>
            <person name="Moosa M.M."/>
            <person name="Elias S.M."/>
            <person name="Hasan A.M."/>
            <person name="Jahan S."/>
            <person name="Shafiuddin M."/>
            <person name="Mahmood N."/>
            <person name="Shommy N.S."/>
        </authorList>
    </citation>
    <scope>NUCLEOTIDE SEQUENCE [LARGE SCALE GENOMIC DNA]</scope>
    <source>
        <strain evidence="3">cv. O-4</strain>
    </source>
</reference>
<feature type="compositionally biased region" description="Acidic residues" evidence="1">
    <location>
        <begin position="41"/>
        <end position="57"/>
    </location>
</feature>
<protein>
    <submittedName>
        <fullName evidence="2">Bacterio-opsin activator-like protein</fullName>
    </submittedName>
</protein>
<evidence type="ECO:0000313" key="2">
    <source>
        <dbReference type="EMBL" id="OMO70288.1"/>
    </source>
</evidence>
<comment type="caution">
    <text evidence="2">The sequence shown here is derived from an EMBL/GenBank/DDBJ whole genome shotgun (WGS) entry which is preliminary data.</text>
</comment>
<dbReference type="EMBL" id="AWUE01020015">
    <property type="protein sequence ID" value="OMO70288.1"/>
    <property type="molecule type" value="Genomic_DNA"/>
</dbReference>
<organism evidence="2 3">
    <name type="scientific">Corchorus olitorius</name>
    <dbReference type="NCBI Taxonomy" id="93759"/>
    <lineage>
        <taxon>Eukaryota</taxon>
        <taxon>Viridiplantae</taxon>
        <taxon>Streptophyta</taxon>
        <taxon>Embryophyta</taxon>
        <taxon>Tracheophyta</taxon>
        <taxon>Spermatophyta</taxon>
        <taxon>Magnoliopsida</taxon>
        <taxon>eudicotyledons</taxon>
        <taxon>Gunneridae</taxon>
        <taxon>Pentapetalae</taxon>
        <taxon>rosids</taxon>
        <taxon>malvids</taxon>
        <taxon>Malvales</taxon>
        <taxon>Malvaceae</taxon>
        <taxon>Grewioideae</taxon>
        <taxon>Apeibeae</taxon>
        <taxon>Corchorus</taxon>
    </lineage>
</organism>
<proteinExistence type="predicted"/>
<gene>
    <name evidence="2" type="ORF">COLO4_28654</name>
</gene>
<feature type="region of interest" description="Disordered" evidence="1">
    <location>
        <begin position="25"/>
        <end position="57"/>
    </location>
</feature>
<name>A0A1R3HJ08_9ROSI</name>
<evidence type="ECO:0000256" key="1">
    <source>
        <dbReference type="SAM" id="MobiDB-lite"/>
    </source>
</evidence>
<accession>A0A1R3HJ08</accession>